<dbReference type="PANTHER" id="PTHR15561">
    <property type="entry name" value="CALCITONIN GENE-RELATED PEPTIDE-RECEPTOR COMPONENT PROTEIN"/>
    <property type="match status" value="1"/>
</dbReference>
<feature type="compositionally biased region" description="Basic residues" evidence="7">
    <location>
        <begin position="570"/>
        <end position="585"/>
    </location>
</feature>
<evidence type="ECO:0000256" key="3">
    <source>
        <dbReference type="ARBA" id="ARBA00016672"/>
    </source>
</evidence>
<feature type="compositionally biased region" description="Acidic residues" evidence="7">
    <location>
        <begin position="346"/>
        <end position="369"/>
    </location>
</feature>
<keyword evidence="4 8" id="KW-0240">DNA-directed RNA polymerase</keyword>
<evidence type="ECO:0000256" key="4">
    <source>
        <dbReference type="ARBA" id="ARBA00022478"/>
    </source>
</evidence>
<dbReference type="VEuPathDB" id="ToxoDB:CSUI_003553"/>
<dbReference type="GO" id="GO:0005666">
    <property type="term" value="C:RNA polymerase III complex"/>
    <property type="evidence" value="ECO:0007669"/>
    <property type="project" value="InterPro"/>
</dbReference>
<protein>
    <recommendedName>
        <fullName evidence="3">DNA-directed RNA polymerase III subunit RPC9</fullName>
    </recommendedName>
</protein>
<feature type="region of interest" description="Disordered" evidence="7">
    <location>
        <begin position="297"/>
        <end position="610"/>
    </location>
</feature>
<evidence type="ECO:0000256" key="6">
    <source>
        <dbReference type="ARBA" id="ARBA00023242"/>
    </source>
</evidence>
<feature type="compositionally biased region" description="Basic and acidic residues" evidence="7">
    <location>
        <begin position="518"/>
        <end position="535"/>
    </location>
</feature>
<evidence type="ECO:0000313" key="9">
    <source>
        <dbReference type="Proteomes" id="UP000221165"/>
    </source>
</evidence>
<dbReference type="RefSeq" id="XP_067924275.1">
    <property type="nucleotide sequence ID" value="XM_068063749.1"/>
</dbReference>
<comment type="caution">
    <text evidence="8">The sequence shown here is derived from an EMBL/GenBank/DDBJ whole genome shotgun (WGS) entry which is preliminary data.</text>
</comment>
<feature type="compositionally biased region" description="Basic residues" evidence="7">
    <location>
        <begin position="374"/>
        <end position="383"/>
    </location>
</feature>
<accession>A0A2C6L3V5</accession>
<organism evidence="8 9">
    <name type="scientific">Cystoisospora suis</name>
    <dbReference type="NCBI Taxonomy" id="483139"/>
    <lineage>
        <taxon>Eukaryota</taxon>
        <taxon>Sar</taxon>
        <taxon>Alveolata</taxon>
        <taxon>Apicomplexa</taxon>
        <taxon>Conoidasida</taxon>
        <taxon>Coccidia</taxon>
        <taxon>Eucoccidiorida</taxon>
        <taxon>Eimeriorina</taxon>
        <taxon>Sarcocystidae</taxon>
        <taxon>Cystoisospora</taxon>
    </lineage>
</organism>
<sequence length="610" mass="66159">MHVADPCLGVLTNLEVLALLRHQERRLPSLQALLLNTPSNSNTNASSQPKDPQLSSLGETSKAPTGPTTSASSPLTPSHYSSHTSFPSPGGSLRPENIKHYLHQHMLSYTVQEYIQSTCPYLPLLQEPSPSKGRSETLQKNSPDTTVSRHPSISEEGVQGGGGGERRDSYSNIPSHFFSSGAVGGGSQDPSSFSSSSSSCGGLQKILLGKRFLTCVGACMEVLSLRFGLYQGELLQIVNLGPTKPVEIYAIVEDCVNRFSEEDVNEILAVIQHYLVEYKTSPFPYSLSKRSSLLSSSSTHHALHDQEGGASSHSSEARQETVMQANEESKERSTKRPSVSSSGVEEKEEELADEEEEEVLVEEVEEEEEERRRTISRGKGTRRKERDVNDKSIAVPPTSSVASQVNAPDSSSPSRASRISQVSFGRSDLRKDHEENLHSSSSLQNPSRTAKEGVSSEREKDTKRGAGSRDKTRGERGDKKNERGDTAHSSERERNAEDSSIFSGVWDEDLGSPKVSPRVKETSNKKEKSKEKSSFEEDEEEEDSKLGVIEGDDLKASASRSPLGEGGNTRGRRGTSRGGAGRRRGSSGVSTAGGGGGRSSRKRKEGDIEV</sequence>
<evidence type="ECO:0000256" key="5">
    <source>
        <dbReference type="ARBA" id="ARBA00023163"/>
    </source>
</evidence>
<reference evidence="8 9" key="1">
    <citation type="journal article" date="2017" name="Int. J. Parasitol.">
        <title>The genome of the protozoan parasite Cystoisospora suis and a reverse vaccinology approach to identify vaccine candidates.</title>
        <authorList>
            <person name="Palmieri N."/>
            <person name="Shrestha A."/>
            <person name="Ruttkowski B."/>
            <person name="Beck T."/>
            <person name="Vogl C."/>
            <person name="Tomley F."/>
            <person name="Blake D.P."/>
            <person name="Joachim A."/>
        </authorList>
    </citation>
    <scope>NUCLEOTIDE SEQUENCE [LARGE SCALE GENOMIC DNA]</scope>
    <source>
        <strain evidence="8 9">Wien I</strain>
    </source>
</reference>
<dbReference type="Gene3D" id="1.20.1250.40">
    <property type="match status" value="1"/>
</dbReference>
<name>A0A2C6L3V5_9APIC</name>
<dbReference type="GeneID" id="94426960"/>
<dbReference type="Pfam" id="PF03874">
    <property type="entry name" value="RNA_pol_Rpb4"/>
    <property type="match status" value="1"/>
</dbReference>
<feature type="compositionally biased region" description="Polar residues" evidence="7">
    <location>
        <begin position="397"/>
        <end position="409"/>
    </location>
</feature>
<evidence type="ECO:0000313" key="8">
    <source>
        <dbReference type="EMBL" id="PHJ22598.1"/>
    </source>
</evidence>
<comment type="subcellular location">
    <subcellularLocation>
        <location evidence="1">Nucleus</location>
    </subcellularLocation>
</comment>
<evidence type="ECO:0000256" key="1">
    <source>
        <dbReference type="ARBA" id="ARBA00004123"/>
    </source>
</evidence>
<comment type="similarity">
    <text evidence="2">Belongs to the eukaryotic RPC9 RNA polymerase subunit family.</text>
</comment>
<dbReference type="SUPFAM" id="SSF47819">
    <property type="entry name" value="HRDC-like"/>
    <property type="match status" value="1"/>
</dbReference>
<evidence type="ECO:0000256" key="2">
    <source>
        <dbReference type="ARBA" id="ARBA00006898"/>
    </source>
</evidence>
<feature type="compositionally biased region" description="Low complexity" evidence="7">
    <location>
        <begin position="38"/>
        <end position="47"/>
    </location>
</feature>
<feature type="compositionally biased region" description="Low complexity" evidence="7">
    <location>
        <begin position="60"/>
        <end position="78"/>
    </location>
</feature>
<feature type="compositionally biased region" description="Basic and acidic residues" evidence="7">
    <location>
        <begin position="427"/>
        <end position="437"/>
    </location>
</feature>
<dbReference type="InterPro" id="IPR038324">
    <property type="entry name" value="Rpb4/RPC9_sf"/>
</dbReference>
<feature type="compositionally biased region" description="Basic and acidic residues" evidence="7">
    <location>
        <begin position="449"/>
        <end position="497"/>
    </location>
</feature>
<keyword evidence="5" id="KW-0804">Transcription</keyword>
<dbReference type="EMBL" id="MIGC01001598">
    <property type="protein sequence ID" value="PHJ22598.1"/>
    <property type="molecule type" value="Genomic_DNA"/>
</dbReference>
<feature type="compositionally biased region" description="Polar residues" evidence="7">
    <location>
        <begin position="48"/>
        <end position="59"/>
    </location>
</feature>
<keyword evidence="6" id="KW-0539">Nucleus</keyword>
<dbReference type="AlphaFoldDB" id="A0A2C6L3V5"/>
<dbReference type="GO" id="GO:0000166">
    <property type="term" value="F:nucleotide binding"/>
    <property type="evidence" value="ECO:0007669"/>
    <property type="project" value="InterPro"/>
</dbReference>
<proteinExistence type="inferred from homology"/>
<feature type="compositionally biased region" description="Low complexity" evidence="7">
    <location>
        <begin position="410"/>
        <end position="423"/>
    </location>
</feature>
<gene>
    <name evidence="8" type="ORF">CSUI_003553</name>
</gene>
<dbReference type="OrthoDB" id="331759at2759"/>
<dbReference type="Proteomes" id="UP000221165">
    <property type="component" value="Unassembled WGS sequence"/>
</dbReference>
<keyword evidence="9" id="KW-1185">Reference proteome</keyword>
<dbReference type="InterPro" id="IPR010997">
    <property type="entry name" value="HRDC-like_sf"/>
</dbReference>
<dbReference type="PANTHER" id="PTHR15561:SF0">
    <property type="entry name" value="DNA-DIRECTED RNA POLYMERASE III SUBUNIT RPC9"/>
    <property type="match status" value="1"/>
</dbReference>
<dbReference type="InterPro" id="IPR005574">
    <property type="entry name" value="Rpb4/RPC9"/>
</dbReference>
<dbReference type="GO" id="GO:0006384">
    <property type="term" value="P:transcription initiation at RNA polymerase III promoter"/>
    <property type="evidence" value="ECO:0007669"/>
    <property type="project" value="InterPro"/>
</dbReference>
<dbReference type="InterPro" id="IPR038846">
    <property type="entry name" value="RPC9"/>
</dbReference>
<feature type="compositionally biased region" description="Polar residues" evidence="7">
    <location>
        <begin position="136"/>
        <end position="151"/>
    </location>
</feature>
<feature type="region of interest" description="Disordered" evidence="7">
    <location>
        <begin position="38"/>
        <end position="92"/>
    </location>
</feature>
<evidence type="ECO:0000256" key="7">
    <source>
        <dbReference type="SAM" id="MobiDB-lite"/>
    </source>
</evidence>
<feature type="compositionally biased region" description="Polar residues" evidence="7">
    <location>
        <begin position="438"/>
        <end position="448"/>
    </location>
</feature>
<feature type="region of interest" description="Disordered" evidence="7">
    <location>
        <begin position="126"/>
        <end position="170"/>
    </location>
</feature>